<accession>A0AA44EFN7</accession>
<comment type="similarity">
    <text evidence="8">Belongs to the binding-protein-dependent transport system permease family.</text>
</comment>
<dbReference type="PANTHER" id="PTHR43357:SF4">
    <property type="entry name" value="INNER MEMBRANE ABC TRANSPORTER PERMEASE PROTEIN YDCV"/>
    <property type="match status" value="1"/>
</dbReference>
<evidence type="ECO:0000313" key="11">
    <source>
        <dbReference type="Proteomes" id="UP001155820"/>
    </source>
</evidence>
<comment type="caution">
    <text evidence="10">The sequence shown here is derived from an EMBL/GenBank/DDBJ whole genome shotgun (WGS) entry which is preliminary data.</text>
</comment>
<dbReference type="InterPro" id="IPR035906">
    <property type="entry name" value="MetI-like_sf"/>
</dbReference>
<dbReference type="GO" id="GO:0005886">
    <property type="term" value="C:plasma membrane"/>
    <property type="evidence" value="ECO:0007669"/>
    <property type="project" value="UniProtKB-SubCell"/>
</dbReference>
<keyword evidence="2 8" id="KW-0813">Transport</keyword>
<dbReference type="CDD" id="cd06261">
    <property type="entry name" value="TM_PBP2"/>
    <property type="match status" value="1"/>
</dbReference>
<name>A0AA44EFN7_9HYPH</name>
<feature type="transmembrane region" description="Helical" evidence="8">
    <location>
        <begin position="12"/>
        <end position="36"/>
    </location>
</feature>
<evidence type="ECO:0000256" key="2">
    <source>
        <dbReference type="ARBA" id="ARBA00022448"/>
    </source>
</evidence>
<comment type="subcellular location">
    <subcellularLocation>
        <location evidence="1">Cell inner membrane</location>
        <topology evidence="1">Multi-pass membrane protein</topology>
    </subcellularLocation>
    <subcellularLocation>
        <location evidence="8">Cell membrane</location>
        <topology evidence="8">Multi-pass membrane protein</topology>
    </subcellularLocation>
</comment>
<evidence type="ECO:0000259" key="9">
    <source>
        <dbReference type="PROSITE" id="PS50928"/>
    </source>
</evidence>
<keyword evidence="4" id="KW-0997">Cell inner membrane</keyword>
<evidence type="ECO:0000256" key="4">
    <source>
        <dbReference type="ARBA" id="ARBA00022519"/>
    </source>
</evidence>
<feature type="transmembrane region" description="Helical" evidence="8">
    <location>
        <begin position="75"/>
        <end position="93"/>
    </location>
</feature>
<dbReference type="Proteomes" id="UP001155820">
    <property type="component" value="Unassembled WGS sequence"/>
</dbReference>
<organism evidence="10 11">
    <name type="scientific">Agrobacterium pusense</name>
    <dbReference type="NCBI Taxonomy" id="648995"/>
    <lineage>
        <taxon>Bacteria</taxon>
        <taxon>Pseudomonadati</taxon>
        <taxon>Pseudomonadota</taxon>
        <taxon>Alphaproteobacteria</taxon>
        <taxon>Hyphomicrobiales</taxon>
        <taxon>Rhizobiaceae</taxon>
        <taxon>Rhizobium/Agrobacterium group</taxon>
        <taxon>Agrobacterium</taxon>
    </lineage>
</organism>
<evidence type="ECO:0000256" key="6">
    <source>
        <dbReference type="ARBA" id="ARBA00022989"/>
    </source>
</evidence>
<dbReference type="SUPFAM" id="SSF161098">
    <property type="entry name" value="MetI-like"/>
    <property type="match status" value="1"/>
</dbReference>
<dbReference type="PROSITE" id="PS50928">
    <property type="entry name" value="ABC_TM1"/>
    <property type="match status" value="1"/>
</dbReference>
<keyword evidence="11" id="KW-1185">Reference proteome</keyword>
<evidence type="ECO:0000256" key="5">
    <source>
        <dbReference type="ARBA" id="ARBA00022692"/>
    </source>
</evidence>
<dbReference type="GO" id="GO:0055085">
    <property type="term" value="P:transmembrane transport"/>
    <property type="evidence" value="ECO:0007669"/>
    <property type="project" value="InterPro"/>
</dbReference>
<keyword evidence="6 8" id="KW-1133">Transmembrane helix</keyword>
<proteinExistence type="inferred from homology"/>
<feature type="transmembrane region" description="Helical" evidence="8">
    <location>
        <begin position="135"/>
        <end position="157"/>
    </location>
</feature>
<evidence type="ECO:0000313" key="10">
    <source>
        <dbReference type="EMBL" id="NRF17790.1"/>
    </source>
</evidence>
<geneLocation type="plasmid" evidence="10">
    <name>unnamed2</name>
</geneLocation>
<evidence type="ECO:0000256" key="8">
    <source>
        <dbReference type="RuleBase" id="RU363032"/>
    </source>
</evidence>
<dbReference type="PANTHER" id="PTHR43357">
    <property type="entry name" value="INNER MEMBRANE ABC TRANSPORTER PERMEASE PROTEIN YDCV"/>
    <property type="match status" value="1"/>
</dbReference>
<dbReference type="EMBL" id="JABRWM010000002">
    <property type="protein sequence ID" value="NRF17790.1"/>
    <property type="molecule type" value="Genomic_DNA"/>
</dbReference>
<dbReference type="RefSeq" id="WP_172873156.1">
    <property type="nucleotide sequence ID" value="NZ_JABRWL010000001.1"/>
</dbReference>
<keyword evidence="10" id="KW-0614">Plasmid</keyword>
<feature type="transmembrane region" description="Helical" evidence="8">
    <location>
        <begin position="105"/>
        <end position="129"/>
    </location>
</feature>
<keyword evidence="5 8" id="KW-0812">Transmembrane</keyword>
<evidence type="ECO:0000256" key="3">
    <source>
        <dbReference type="ARBA" id="ARBA00022475"/>
    </source>
</evidence>
<protein>
    <submittedName>
        <fullName evidence="10">ABC transporter permease</fullName>
    </submittedName>
</protein>
<gene>
    <name evidence="10" type="ORF">FOB26_01300</name>
</gene>
<feature type="transmembrane region" description="Helical" evidence="8">
    <location>
        <begin position="242"/>
        <end position="261"/>
    </location>
</feature>
<dbReference type="InterPro" id="IPR000515">
    <property type="entry name" value="MetI-like"/>
</dbReference>
<feature type="transmembrane region" description="Helical" evidence="8">
    <location>
        <begin position="193"/>
        <end position="211"/>
    </location>
</feature>
<keyword evidence="3" id="KW-1003">Cell membrane</keyword>
<dbReference type="Gene3D" id="1.10.3720.10">
    <property type="entry name" value="MetI-like"/>
    <property type="match status" value="1"/>
</dbReference>
<evidence type="ECO:0000256" key="1">
    <source>
        <dbReference type="ARBA" id="ARBA00004429"/>
    </source>
</evidence>
<evidence type="ECO:0000256" key="7">
    <source>
        <dbReference type="ARBA" id="ARBA00023136"/>
    </source>
</evidence>
<feature type="domain" description="ABC transmembrane type-1" evidence="9">
    <location>
        <begin position="67"/>
        <end position="264"/>
    </location>
</feature>
<dbReference type="Pfam" id="PF00528">
    <property type="entry name" value="BPD_transp_1"/>
    <property type="match status" value="1"/>
</dbReference>
<keyword evidence="7 8" id="KW-0472">Membrane</keyword>
<dbReference type="AlphaFoldDB" id="A0AA44EFN7"/>
<reference evidence="10" key="1">
    <citation type="submission" date="2019-07" db="EMBL/GenBank/DDBJ databases">
        <title>FDA dAtabase for Regulatory Grade micrObial Sequences (FDA-ARGOS): Supporting development and validation of Infectious Disease Dx tests.</title>
        <authorList>
            <person name="Bachman M."/>
            <person name="Young C."/>
            <person name="Tallon L."/>
            <person name="Sadzewicz L."/>
            <person name="Vavikolanu K."/>
            <person name="Mehta A."/>
            <person name="Aluvathingal J."/>
            <person name="Nadendla S."/>
            <person name="Nandy P."/>
            <person name="Geyer C."/>
            <person name="Yan Y."/>
            <person name="Sichtig H."/>
        </authorList>
    </citation>
    <scope>NUCLEOTIDE SEQUENCE</scope>
    <source>
        <strain evidence="10">FDAARGOS_618</strain>
        <plasmid evidence="10">unnamed2</plasmid>
    </source>
</reference>
<sequence>MSATDSTSVRFFYATISIVVLAFVLLPLAGVIWMSFFANQILSFPPTGYTLAWYARAFQTTEFQSGFIVSLQTSMIATALSLLLGIPASLVLVRCRFPGREAVSMLLMSPMIVPGIVGGAALFIFFLQLEMATGIQIAGTNAGLIIAHTLIALPWTVRLVSTSLIGMNRSIEEAASSLGASTITVFRRVTVPVIKPGIIAGGLFSFVISFIDLEKSIFLVGPGRTTLQIALVNYLEWNLDPTIGAVAAVQILLISALLLVTDRYAKLSRAF</sequence>